<dbReference type="Proteomes" id="UP001476798">
    <property type="component" value="Unassembled WGS sequence"/>
</dbReference>
<evidence type="ECO:0000256" key="11">
    <source>
        <dbReference type="ARBA" id="ARBA00023212"/>
    </source>
</evidence>
<dbReference type="SUPFAM" id="SSF48695">
    <property type="entry name" value="Multiheme cytochromes"/>
    <property type="match status" value="1"/>
</dbReference>
<reference evidence="15 16" key="1">
    <citation type="submission" date="2021-06" db="EMBL/GenBank/DDBJ databases">
        <authorList>
            <person name="Palmer J.M."/>
        </authorList>
    </citation>
    <scope>NUCLEOTIDE SEQUENCE [LARGE SCALE GENOMIC DNA]</scope>
    <source>
        <strain evidence="15 16">GA_2019</strain>
        <tissue evidence="15">Muscle</tissue>
    </source>
</reference>
<dbReference type="InterPro" id="IPR036280">
    <property type="entry name" value="Multihaem_cyt_sf"/>
</dbReference>
<evidence type="ECO:0000313" key="15">
    <source>
        <dbReference type="EMBL" id="MEQ2174073.1"/>
    </source>
</evidence>
<keyword evidence="10 13" id="KW-0440">LIM domain</keyword>
<feature type="non-terminal residue" evidence="15">
    <location>
        <position position="1"/>
    </location>
</feature>
<dbReference type="Pfam" id="PF00412">
    <property type="entry name" value="LIM"/>
    <property type="match status" value="2"/>
</dbReference>
<dbReference type="EMBL" id="JAHRIO010050140">
    <property type="protein sequence ID" value="MEQ2174073.1"/>
    <property type="molecule type" value="Genomic_DNA"/>
</dbReference>
<evidence type="ECO:0000259" key="14">
    <source>
        <dbReference type="PROSITE" id="PS50023"/>
    </source>
</evidence>
<evidence type="ECO:0000256" key="4">
    <source>
        <dbReference type="ARBA" id="ARBA00022490"/>
    </source>
</evidence>
<evidence type="ECO:0000256" key="10">
    <source>
        <dbReference type="ARBA" id="ARBA00023038"/>
    </source>
</evidence>
<evidence type="ECO:0000256" key="5">
    <source>
        <dbReference type="ARBA" id="ARBA00022723"/>
    </source>
</evidence>
<comment type="caution">
    <text evidence="15">The sequence shown here is derived from an EMBL/GenBank/DDBJ whole genome shotgun (WGS) entry which is preliminary data.</text>
</comment>
<dbReference type="SMART" id="SM00132">
    <property type="entry name" value="LIM"/>
    <property type="match status" value="2"/>
</dbReference>
<dbReference type="Gene3D" id="2.10.110.10">
    <property type="entry name" value="Cysteine Rich Protein"/>
    <property type="match status" value="2"/>
</dbReference>
<dbReference type="PROSITE" id="PS00478">
    <property type="entry name" value="LIM_DOMAIN_1"/>
    <property type="match status" value="1"/>
</dbReference>
<comment type="similarity">
    <text evidence="3">Belongs to the zyxin/ajuba family.</text>
</comment>
<evidence type="ECO:0000256" key="2">
    <source>
        <dbReference type="ARBA" id="ARBA00004246"/>
    </source>
</evidence>
<sequence>VCGKCGEALSRTQPAVRAMDKLFHSNCFCCMSCHRPLQGMQFYDRDGSPQSPGSEETVRVVALDKNFHLKCYRCEDCARPLSIEADENGCYPLDGKILCMKCHTKRAKQAAQ</sequence>
<evidence type="ECO:0000256" key="3">
    <source>
        <dbReference type="ARBA" id="ARBA00009611"/>
    </source>
</evidence>
<gene>
    <name evidence="15" type="ORF">GOODEAATRI_004055</name>
</gene>
<keyword evidence="5 13" id="KW-0479">Metal-binding</keyword>
<keyword evidence="9" id="KW-0965">Cell junction</keyword>
<keyword evidence="16" id="KW-1185">Reference proteome</keyword>
<accession>A0ABV0NU56</accession>
<protein>
    <recommendedName>
        <fullName evidence="12">Zyxin</fullName>
    </recommendedName>
</protein>
<evidence type="ECO:0000256" key="6">
    <source>
        <dbReference type="ARBA" id="ARBA00022737"/>
    </source>
</evidence>
<evidence type="ECO:0000256" key="13">
    <source>
        <dbReference type="PROSITE-ProRule" id="PRU00125"/>
    </source>
</evidence>
<keyword evidence="7 13" id="KW-0862">Zinc</keyword>
<evidence type="ECO:0000256" key="1">
    <source>
        <dbReference type="ARBA" id="ARBA00004245"/>
    </source>
</evidence>
<proteinExistence type="inferred from homology"/>
<dbReference type="PANTHER" id="PTHR24212:SF1">
    <property type="entry name" value="ZYXIN"/>
    <property type="match status" value="1"/>
</dbReference>
<evidence type="ECO:0000256" key="8">
    <source>
        <dbReference type="ARBA" id="ARBA00022889"/>
    </source>
</evidence>
<evidence type="ECO:0000256" key="9">
    <source>
        <dbReference type="ARBA" id="ARBA00022949"/>
    </source>
</evidence>
<organism evidence="15 16">
    <name type="scientific">Goodea atripinnis</name>
    <dbReference type="NCBI Taxonomy" id="208336"/>
    <lineage>
        <taxon>Eukaryota</taxon>
        <taxon>Metazoa</taxon>
        <taxon>Chordata</taxon>
        <taxon>Craniata</taxon>
        <taxon>Vertebrata</taxon>
        <taxon>Euteleostomi</taxon>
        <taxon>Actinopterygii</taxon>
        <taxon>Neopterygii</taxon>
        <taxon>Teleostei</taxon>
        <taxon>Neoteleostei</taxon>
        <taxon>Acanthomorphata</taxon>
        <taxon>Ovalentaria</taxon>
        <taxon>Atherinomorphae</taxon>
        <taxon>Cyprinodontiformes</taxon>
        <taxon>Goodeidae</taxon>
        <taxon>Goodea</taxon>
    </lineage>
</organism>
<keyword evidence="6" id="KW-0677">Repeat</keyword>
<keyword evidence="4" id="KW-0963">Cytoplasm</keyword>
<dbReference type="InterPro" id="IPR001781">
    <property type="entry name" value="Znf_LIM"/>
</dbReference>
<feature type="domain" description="LIM zinc-binding" evidence="14">
    <location>
        <begin position="28"/>
        <end position="109"/>
    </location>
</feature>
<keyword evidence="11" id="KW-0206">Cytoskeleton</keyword>
<name>A0ABV0NU56_9TELE</name>
<dbReference type="PANTHER" id="PTHR24212">
    <property type="entry name" value="ZYXIN/TRIP6"/>
    <property type="match status" value="1"/>
</dbReference>
<evidence type="ECO:0000313" key="16">
    <source>
        <dbReference type="Proteomes" id="UP001476798"/>
    </source>
</evidence>
<comment type="subcellular location">
    <subcellularLocation>
        <location evidence="2">Cell junction</location>
        <location evidence="2">Focal adhesion</location>
    </subcellularLocation>
    <subcellularLocation>
        <location evidence="1">Cytoplasm</location>
        <location evidence="1">Cytoskeleton</location>
    </subcellularLocation>
</comment>
<evidence type="ECO:0000256" key="12">
    <source>
        <dbReference type="ARBA" id="ARBA00039396"/>
    </source>
</evidence>
<dbReference type="PROSITE" id="PS50023">
    <property type="entry name" value="LIM_DOMAIN_2"/>
    <property type="match status" value="1"/>
</dbReference>
<keyword evidence="8" id="KW-0130">Cell adhesion</keyword>
<evidence type="ECO:0000256" key="7">
    <source>
        <dbReference type="ARBA" id="ARBA00022833"/>
    </source>
</evidence>